<keyword evidence="12" id="KW-0472">Membrane</keyword>
<evidence type="ECO:0000256" key="13">
    <source>
        <dbReference type="PIRSR" id="PIRSR602401-1"/>
    </source>
</evidence>
<evidence type="ECO:0000256" key="4">
    <source>
        <dbReference type="ARBA" id="ARBA00010617"/>
    </source>
</evidence>
<dbReference type="EMBL" id="JH930472">
    <property type="protein sequence ID" value="EKM55876.1"/>
    <property type="molecule type" value="Genomic_DNA"/>
</dbReference>
<evidence type="ECO:0000256" key="11">
    <source>
        <dbReference type="ARBA" id="ARBA00023033"/>
    </source>
</evidence>
<accession>K5V097</accession>
<evidence type="ECO:0000313" key="16">
    <source>
        <dbReference type="Proteomes" id="UP000008370"/>
    </source>
</evidence>
<dbReference type="PANTHER" id="PTHR46300">
    <property type="entry name" value="P450, PUTATIVE (EUROFUNG)-RELATED-RELATED"/>
    <property type="match status" value="1"/>
</dbReference>
<evidence type="ECO:0000256" key="10">
    <source>
        <dbReference type="ARBA" id="ARBA00023004"/>
    </source>
</evidence>
<organism evidence="15 16">
    <name type="scientific">Phanerochaete carnosa (strain HHB-10118-sp)</name>
    <name type="common">White-rot fungus</name>
    <name type="synonym">Peniophora carnosa</name>
    <dbReference type="NCBI Taxonomy" id="650164"/>
    <lineage>
        <taxon>Eukaryota</taxon>
        <taxon>Fungi</taxon>
        <taxon>Dikarya</taxon>
        <taxon>Basidiomycota</taxon>
        <taxon>Agaricomycotina</taxon>
        <taxon>Agaricomycetes</taxon>
        <taxon>Polyporales</taxon>
        <taxon>Phanerochaetaceae</taxon>
        <taxon>Phanerochaete</taxon>
    </lineage>
</organism>
<evidence type="ECO:0000256" key="3">
    <source>
        <dbReference type="ARBA" id="ARBA00005179"/>
    </source>
</evidence>
<dbReference type="PRINTS" id="PR00385">
    <property type="entry name" value="P450"/>
</dbReference>
<dbReference type="GO" id="GO:0016020">
    <property type="term" value="C:membrane"/>
    <property type="evidence" value="ECO:0007669"/>
    <property type="project" value="UniProtKB-SubCell"/>
</dbReference>
<evidence type="ECO:0000256" key="1">
    <source>
        <dbReference type="ARBA" id="ARBA00001971"/>
    </source>
</evidence>
<protein>
    <recommendedName>
        <fullName evidence="17">Cytochrome P450</fullName>
    </recommendedName>
</protein>
<evidence type="ECO:0000256" key="7">
    <source>
        <dbReference type="ARBA" id="ARBA00022723"/>
    </source>
</evidence>
<dbReference type="Proteomes" id="UP000008370">
    <property type="component" value="Unassembled WGS sequence"/>
</dbReference>
<evidence type="ECO:0000256" key="2">
    <source>
        <dbReference type="ARBA" id="ARBA00004167"/>
    </source>
</evidence>
<comment type="cofactor">
    <cofactor evidence="1 13">
        <name>heme</name>
        <dbReference type="ChEBI" id="CHEBI:30413"/>
    </cofactor>
</comment>
<comment type="similarity">
    <text evidence="4 14">Belongs to the cytochrome P450 family.</text>
</comment>
<comment type="subcellular location">
    <subcellularLocation>
        <location evidence="2">Membrane</location>
        <topology evidence="2">Single-pass membrane protein</topology>
    </subcellularLocation>
</comment>
<evidence type="ECO:0008006" key="17">
    <source>
        <dbReference type="Google" id="ProtNLM"/>
    </source>
</evidence>
<dbReference type="InterPro" id="IPR017972">
    <property type="entry name" value="Cyt_P450_CS"/>
</dbReference>
<keyword evidence="8" id="KW-1133">Transmembrane helix</keyword>
<dbReference type="RefSeq" id="XP_007396183.1">
    <property type="nucleotide sequence ID" value="XM_007396121.1"/>
</dbReference>
<dbReference type="AlphaFoldDB" id="K5V097"/>
<keyword evidence="10 13" id="KW-0408">Iron</keyword>
<dbReference type="HOGENOM" id="CLU_001570_2_3_1"/>
<evidence type="ECO:0000256" key="6">
    <source>
        <dbReference type="ARBA" id="ARBA00022692"/>
    </source>
</evidence>
<evidence type="ECO:0000256" key="9">
    <source>
        <dbReference type="ARBA" id="ARBA00023002"/>
    </source>
</evidence>
<keyword evidence="7 13" id="KW-0479">Metal-binding</keyword>
<keyword evidence="11 14" id="KW-0503">Monooxygenase</keyword>
<dbReference type="CDD" id="cd11065">
    <property type="entry name" value="CYP64-like"/>
    <property type="match status" value="1"/>
</dbReference>
<dbReference type="GO" id="GO:0005506">
    <property type="term" value="F:iron ion binding"/>
    <property type="evidence" value="ECO:0007669"/>
    <property type="project" value="InterPro"/>
</dbReference>
<dbReference type="GO" id="GO:0020037">
    <property type="term" value="F:heme binding"/>
    <property type="evidence" value="ECO:0007669"/>
    <property type="project" value="InterPro"/>
</dbReference>
<dbReference type="InterPro" id="IPR050364">
    <property type="entry name" value="Cytochrome_P450_fung"/>
</dbReference>
<proteinExistence type="inferred from homology"/>
<name>K5V097_PHACS</name>
<evidence type="ECO:0000256" key="12">
    <source>
        <dbReference type="ARBA" id="ARBA00023136"/>
    </source>
</evidence>
<dbReference type="OrthoDB" id="2789670at2759"/>
<comment type="pathway">
    <text evidence="3">Secondary metabolite biosynthesis.</text>
</comment>
<evidence type="ECO:0000256" key="5">
    <source>
        <dbReference type="ARBA" id="ARBA00022617"/>
    </source>
</evidence>
<dbReference type="InterPro" id="IPR002401">
    <property type="entry name" value="Cyt_P450_E_grp-I"/>
</dbReference>
<gene>
    <name evidence="15" type="ORF">PHACADRAFT_256800</name>
</gene>
<dbReference type="Gene3D" id="1.10.630.10">
    <property type="entry name" value="Cytochrome P450"/>
    <property type="match status" value="1"/>
</dbReference>
<dbReference type="GO" id="GO:0004497">
    <property type="term" value="F:monooxygenase activity"/>
    <property type="evidence" value="ECO:0007669"/>
    <property type="project" value="UniProtKB-KW"/>
</dbReference>
<dbReference type="GeneID" id="18916663"/>
<evidence type="ECO:0000256" key="8">
    <source>
        <dbReference type="ARBA" id="ARBA00022989"/>
    </source>
</evidence>
<dbReference type="InParanoid" id="K5V097"/>
<dbReference type="KEGG" id="pco:PHACADRAFT_256800"/>
<dbReference type="InterPro" id="IPR036396">
    <property type="entry name" value="Cyt_P450_sf"/>
</dbReference>
<reference evidence="15 16" key="1">
    <citation type="journal article" date="2012" name="BMC Genomics">
        <title>Comparative genomics of the white-rot fungi, Phanerochaete carnosa and P. chrysosporium, to elucidate the genetic basis of the distinct wood types they colonize.</title>
        <authorList>
            <person name="Suzuki H."/>
            <person name="MacDonald J."/>
            <person name="Syed K."/>
            <person name="Salamov A."/>
            <person name="Hori C."/>
            <person name="Aerts A."/>
            <person name="Henrissat B."/>
            <person name="Wiebenga A."/>
            <person name="vanKuyk P.A."/>
            <person name="Barry K."/>
            <person name="Lindquist E."/>
            <person name="LaButti K."/>
            <person name="Lapidus A."/>
            <person name="Lucas S."/>
            <person name="Coutinho P."/>
            <person name="Gong Y."/>
            <person name="Samejima M."/>
            <person name="Mahadevan R."/>
            <person name="Abou-Zaid M."/>
            <person name="de Vries R.P."/>
            <person name="Igarashi K."/>
            <person name="Yadav J.S."/>
            <person name="Grigoriev I.V."/>
            <person name="Master E.R."/>
        </authorList>
    </citation>
    <scope>NUCLEOTIDE SEQUENCE [LARGE SCALE GENOMIC DNA]</scope>
    <source>
        <strain evidence="15 16">HHB-10118-sp</strain>
    </source>
</reference>
<sequence length="509" mass="57376">MAPTLVYVSIALTALWAIAFRKRQHYRYPPGPKSLPIVGNILHVPTGHGWITFRDWARQYGSDLLHFHGLGMHIVVVNSAKAAKDLFEKRYINYSDKEVSTMMLQVAGPERNWIMMPYGDEWKEHRRLFHQHFRPGSVSQFHPKQSKAVRRLLNLLLDSRDDFLPHVRYMSGSLILDIIYAFDVQPDDSRLALVEKAMSAGEEIVKTGIFLVDIFPILMYLPAWFPGAGFKRKAAKWKALVDDMYEVPYGLFKTAVNEGGAQPCLTLSLLSEADTTDISKLEETFIALTGTAYSAGSDTTAITITTFVLAMILNPEIQAFVQEELDQVVGNDRLPVMEDQPSLPRVAAVMHEVMRRYPPMPLATPHRSTTDDEYNGYHIPAGSMVIGNTWAILHDEEVYPDPFSFNPKRFLSEDGKLRDDVPLPTETFGYGRRICAGRYFAMDALFLAISSLLAVFNIEKAVDENGKPIEVKVEFTPYVFSQPKPFKARFKPRNPGAESLIRSAALADA</sequence>
<evidence type="ECO:0000313" key="15">
    <source>
        <dbReference type="EMBL" id="EKM55876.1"/>
    </source>
</evidence>
<dbReference type="Pfam" id="PF00067">
    <property type="entry name" value="p450"/>
    <property type="match status" value="1"/>
</dbReference>
<dbReference type="PANTHER" id="PTHR46300:SF7">
    <property type="entry name" value="P450, PUTATIVE (EUROFUNG)-RELATED"/>
    <property type="match status" value="1"/>
</dbReference>
<keyword evidence="6" id="KW-0812">Transmembrane</keyword>
<keyword evidence="5 13" id="KW-0349">Heme</keyword>
<dbReference type="GO" id="GO:0016705">
    <property type="term" value="F:oxidoreductase activity, acting on paired donors, with incorporation or reduction of molecular oxygen"/>
    <property type="evidence" value="ECO:0007669"/>
    <property type="project" value="InterPro"/>
</dbReference>
<feature type="binding site" description="axial binding residue" evidence="13">
    <location>
        <position position="435"/>
    </location>
    <ligand>
        <name>heme</name>
        <dbReference type="ChEBI" id="CHEBI:30413"/>
    </ligand>
    <ligandPart>
        <name>Fe</name>
        <dbReference type="ChEBI" id="CHEBI:18248"/>
    </ligandPart>
</feature>
<dbReference type="PROSITE" id="PS00086">
    <property type="entry name" value="CYTOCHROME_P450"/>
    <property type="match status" value="1"/>
</dbReference>
<dbReference type="PRINTS" id="PR00463">
    <property type="entry name" value="EP450I"/>
</dbReference>
<keyword evidence="9 14" id="KW-0560">Oxidoreductase</keyword>
<evidence type="ECO:0000256" key="14">
    <source>
        <dbReference type="RuleBase" id="RU000461"/>
    </source>
</evidence>
<dbReference type="InterPro" id="IPR001128">
    <property type="entry name" value="Cyt_P450"/>
</dbReference>
<keyword evidence="16" id="KW-1185">Reference proteome</keyword>
<dbReference type="SUPFAM" id="SSF48264">
    <property type="entry name" value="Cytochrome P450"/>
    <property type="match status" value="1"/>
</dbReference>